<name>A0A1F6NXQ2_9BACT</name>
<dbReference type="Proteomes" id="UP000177907">
    <property type="component" value="Unassembled WGS sequence"/>
</dbReference>
<comment type="caution">
    <text evidence="1">The sequence shown here is derived from an EMBL/GenBank/DDBJ whole genome shotgun (WGS) entry which is preliminary data.</text>
</comment>
<dbReference type="STRING" id="1798704.A3J93_01025"/>
<dbReference type="AlphaFoldDB" id="A0A1F6NXQ2"/>
<dbReference type="InterPro" id="IPR029044">
    <property type="entry name" value="Nucleotide-diphossugar_trans"/>
</dbReference>
<gene>
    <name evidence="1" type="ORF">A3J93_01025</name>
</gene>
<reference evidence="1 2" key="1">
    <citation type="journal article" date="2016" name="Nat. Commun.">
        <title>Thousands of microbial genomes shed light on interconnected biogeochemical processes in an aquifer system.</title>
        <authorList>
            <person name="Anantharaman K."/>
            <person name="Brown C.T."/>
            <person name="Hug L.A."/>
            <person name="Sharon I."/>
            <person name="Castelle C.J."/>
            <person name="Probst A.J."/>
            <person name="Thomas B.C."/>
            <person name="Singh A."/>
            <person name="Wilkins M.J."/>
            <person name="Karaoz U."/>
            <person name="Brodie E.L."/>
            <person name="Williams K.H."/>
            <person name="Hubbard S.S."/>
            <person name="Banfield J.F."/>
        </authorList>
    </citation>
    <scope>NUCLEOTIDE SEQUENCE [LARGE SCALE GENOMIC DNA]</scope>
</reference>
<sequence length="319" mass="37195">MADQFNTPVLFIVFNRPNTTARVLAEIKKQQPRYLFVAADGPRRANKDDEAKIAEVKAIIKKEVDWSCELKTLYQENNLGCKKAVSGAIGWFFSQVEEGVILEDDCLPDQSFFRFCEELLNYYRNDSRIMQVGGANFQMGNKRGESSYYFSTFNHIWGWATWRRAWKLFDLKMTEWPKFKRDDLINRLFNSRVEQTYWSSVMQDMYDNKIDTWDYAWAFACWKNNGLTCLPNKNLVTNVGFTTGATHSIYHLKNVANVSLSNMDFSLIHPKAVIRDVVADSFTNRNHYHLTAVSFYLKKLLKKLGLFKISKLLAVKMRD</sequence>
<organism evidence="1 2">
    <name type="scientific">Candidatus Magasanikbacteria bacterium RIFOXYC2_FULL_42_28</name>
    <dbReference type="NCBI Taxonomy" id="1798704"/>
    <lineage>
        <taxon>Bacteria</taxon>
        <taxon>Candidatus Magasanikiibacteriota</taxon>
    </lineage>
</organism>
<evidence type="ECO:0008006" key="3">
    <source>
        <dbReference type="Google" id="ProtNLM"/>
    </source>
</evidence>
<protein>
    <recommendedName>
        <fullName evidence="3">Nucleotide-diphospho-sugar transferase</fullName>
    </recommendedName>
</protein>
<dbReference type="EMBL" id="MFQZ01000001">
    <property type="protein sequence ID" value="OGH88661.1"/>
    <property type="molecule type" value="Genomic_DNA"/>
</dbReference>
<accession>A0A1F6NXQ2</accession>
<dbReference type="Gene3D" id="3.90.550.10">
    <property type="entry name" value="Spore Coat Polysaccharide Biosynthesis Protein SpsA, Chain A"/>
    <property type="match status" value="1"/>
</dbReference>
<evidence type="ECO:0000313" key="2">
    <source>
        <dbReference type="Proteomes" id="UP000177907"/>
    </source>
</evidence>
<evidence type="ECO:0000313" key="1">
    <source>
        <dbReference type="EMBL" id="OGH88661.1"/>
    </source>
</evidence>
<proteinExistence type="predicted"/>
<dbReference type="SUPFAM" id="SSF53448">
    <property type="entry name" value="Nucleotide-diphospho-sugar transferases"/>
    <property type="match status" value="1"/>
</dbReference>